<feature type="transmembrane region" description="Helical" evidence="5">
    <location>
        <begin position="191"/>
        <end position="215"/>
    </location>
</feature>
<comment type="subcellular location">
    <subcellularLocation>
        <location evidence="1">Membrane</location>
        <topology evidence="1">Multi-pass membrane protein</topology>
    </subcellularLocation>
</comment>
<dbReference type="AlphaFoldDB" id="A0AAG5DPS9"/>
<evidence type="ECO:0000313" key="8">
    <source>
        <dbReference type="Proteomes" id="UP000075880"/>
    </source>
</evidence>
<evidence type="ECO:0000256" key="3">
    <source>
        <dbReference type="ARBA" id="ARBA00022989"/>
    </source>
</evidence>
<evidence type="ECO:0000256" key="2">
    <source>
        <dbReference type="ARBA" id="ARBA00022692"/>
    </source>
</evidence>
<dbReference type="InterPro" id="IPR013057">
    <property type="entry name" value="AA_transpt_TM"/>
</dbReference>
<reference evidence="7" key="1">
    <citation type="submission" date="2024-04" db="UniProtKB">
        <authorList>
            <consortium name="EnsemblMetazoa"/>
        </authorList>
    </citation>
    <scope>IDENTIFICATION</scope>
    <source>
        <strain evidence="7">EBRO</strain>
    </source>
</reference>
<keyword evidence="4 5" id="KW-0472">Membrane</keyword>
<evidence type="ECO:0000256" key="5">
    <source>
        <dbReference type="SAM" id="Phobius"/>
    </source>
</evidence>
<proteinExistence type="predicted"/>
<dbReference type="Proteomes" id="UP000075880">
    <property type="component" value="Unassembled WGS sequence"/>
</dbReference>
<dbReference type="EnsemblMetazoa" id="ENSAATROPT014298">
    <property type="protein sequence ID" value="ENSAATROPP013035"/>
    <property type="gene ID" value="ENSAATROPG011597"/>
</dbReference>
<feature type="transmembrane region" description="Helical" evidence="5">
    <location>
        <begin position="70"/>
        <end position="95"/>
    </location>
</feature>
<organism evidence="7 8">
    <name type="scientific">Anopheles atroparvus</name>
    <name type="common">European mosquito</name>
    <dbReference type="NCBI Taxonomy" id="41427"/>
    <lineage>
        <taxon>Eukaryota</taxon>
        <taxon>Metazoa</taxon>
        <taxon>Ecdysozoa</taxon>
        <taxon>Arthropoda</taxon>
        <taxon>Hexapoda</taxon>
        <taxon>Insecta</taxon>
        <taxon>Pterygota</taxon>
        <taxon>Neoptera</taxon>
        <taxon>Endopterygota</taxon>
        <taxon>Diptera</taxon>
        <taxon>Nematocera</taxon>
        <taxon>Culicoidea</taxon>
        <taxon>Culicidae</taxon>
        <taxon>Anophelinae</taxon>
        <taxon>Anopheles</taxon>
    </lineage>
</organism>
<dbReference type="Pfam" id="PF01490">
    <property type="entry name" value="Aa_trans"/>
    <property type="match status" value="1"/>
</dbReference>
<feature type="transmembrane region" description="Helical" evidence="5">
    <location>
        <begin position="42"/>
        <end position="64"/>
    </location>
</feature>
<dbReference type="GO" id="GO:0015179">
    <property type="term" value="F:L-amino acid transmembrane transporter activity"/>
    <property type="evidence" value="ECO:0007669"/>
    <property type="project" value="TreeGrafter"/>
</dbReference>
<keyword evidence="3 5" id="KW-1133">Transmembrane helix</keyword>
<sequence>MTSTQTLTQVSSEDVVGKINPTEEEDYDPYQHRSIAKPNSTIGTFIHVMKGAMGVGILSMPYAIRNGGLIFGVIGTFLLGLLYSHCVHLLVGTAYKICKRDRVPMLTFAQTVDRACALGPARTRPLGKILKTFIDYYLMIAVAPMIYMVFVGSTLHDVINNRTDLNWDVRIYILLAAMPAIVITQVREVKYLVPFSAIATTLIFANVVISLYYIFREPLSTDDRDLFPTFSSLTKFLGAAYFAFDATSLIFPVSNQMKNPQHYLGCPGIVNVN</sequence>
<evidence type="ECO:0000256" key="1">
    <source>
        <dbReference type="ARBA" id="ARBA00004141"/>
    </source>
</evidence>
<feature type="domain" description="Amino acid transporter transmembrane" evidence="6">
    <location>
        <begin position="39"/>
        <end position="264"/>
    </location>
</feature>
<feature type="transmembrane region" description="Helical" evidence="5">
    <location>
        <begin position="136"/>
        <end position="155"/>
    </location>
</feature>
<evidence type="ECO:0000259" key="6">
    <source>
        <dbReference type="Pfam" id="PF01490"/>
    </source>
</evidence>
<dbReference type="PANTHER" id="PTHR22950:SF494">
    <property type="entry name" value="GH04538P"/>
    <property type="match status" value="1"/>
</dbReference>
<feature type="transmembrane region" description="Helical" evidence="5">
    <location>
        <begin position="235"/>
        <end position="253"/>
    </location>
</feature>
<evidence type="ECO:0000256" key="4">
    <source>
        <dbReference type="ARBA" id="ARBA00023136"/>
    </source>
</evidence>
<protein>
    <recommendedName>
        <fullName evidence="6">Amino acid transporter transmembrane domain-containing protein</fullName>
    </recommendedName>
</protein>
<accession>A0AAG5DPS9</accession>
<evidence type="ECO:0000313" key="7">
    <source>
        <dbReference type="EnsemblMetazoa" id="ENSAATROPP013035"/>
    </source>
</evidence>
<feature type="transmembrane region" description="Helical" evidence="5">
    <location>
        <begin position="167"/>
        <end position="184"/>
    </location>
</feature>
<name>A0AAG5DPS9_ANOAO</name>
<dbReference type="GO" id="GO:0005774">
    <property type="term" value="C:vacuolar membrane"/>
    <property type="evidence" value="ECO:0007669"/>
    <property type="project" value="TreeGrafter"/>
</dbReference>
<dbReference type="PANTHER" id="PTHR22950">
    <property type="entry name" value="AMINO ACID TRANSPORTER"/>
    <property type="match status" value="1"/>
</dbReference>
<keyword evidence="2 5" id="KW-0812">Transmembrane</keyword>
<keyword evidence="8" id="KW-1185">Reference proteome</keyword>